<feature type="compositionally biased region" description="Basic residues" evidence="1">
    <location>
        <begin position="48"/>
        <end position="70"/>
    </location>
</feature>
<evidence type="ECO:0000313" key="3">
    <source>
        <dbReference type="Proteomes" id="UP000004995"/>
    </source>
</evidence>
<dbReference type="Proteomes" id="UP000004995">
    <property type="component" value="Unassembled WGS sequence"/>
</dbReference>
<proteinExistence type="predicted"/>
<dbReference type="FunCoup" id="K3YKM5">
    <property type="interactions" value="304"/>
</dbReference>
<dbReference type="AlphaFoldDB" id="K3YKM5"/>
<dbReference type="HOGENOM" id="CLU_2762641_0_0_1"/>
<feature type="compositionally biased region" description="Acidic residues" evidence="1">
    <location>
        <begin position="1"/>
        <end position="10"/>
    </location>
</feature>
<dbReference type="InParanoid" id="K3YKM5"/>
<evidence type="ECO:0000313" key="2">
    <source>
        <dbReference type="EnsemblPlants" id="KQL02356"/>
    </source>
</evidence>
<dbReference type="EMBL" id="AGNK02003962">
    <property type="status" value="NOT_ANNOTATED_CDS"/>
    <property type="molecule type" value="Genomic_DNA"/>
</dbReference>
<evidence type="ECO:0000256" key="1">
    <source>
        <dbReference type="SAM" id="MobiDB-lite"/>
    </source>
</evidence>
<reference evidence="2" key="2">
    <citation type="submission" date="2018-08" db="UniProtKB">
        <authorList>
            <consortium name="EnsemblPlants"/>
        </authorList>
    </citation>
    <scope>IDENTIFICATION</scope>
    <source>
        <strain evidence="2">Yugu1</strain>
    </source>
</reference>
<reference evidence="3" key="1">
    <citation type="journal article" date="2012" name="Nat. Biotechnol.">
        <title>Reference genome sequence of the model plant Setaria.</title>
        <authorList>
            <person name="Bennetzen J.L."/>
            <person name="Schmutz J."/>
            <person name="Wang H."/>
            <person name="Percifield R."/>
            <person name="Hawkins J."/>
            <person name="Pontaroli A.C."/>
            <person name="Estep M."/>
            <person name="Feng L."/>
            <person name="Vaughn J.N."/>
            <person name="Grimwood J."/>
            <person name="Jenkins J."/>
            <person name="Barry K."/>
            <person name="Lindquist E."/>
            <person name="Hellsten U."/>
            <person name="Deshpande S."/>
            <person name="Wang X."/>
            <person name="Wu X."/>
            <person name="Mitros T."/>
            <person name="Triplett J."/>
            <person name="Yang X."/>
            <person name="Ye C.Y."/>
            <person name="Mauro-Herrera M."/>
            <person name="Wang L."/>
            <person name="Li P."/>
            <person name="Sharma M."/>
            <person name="Sharma R."/>
            <person name="Ronald P.C."/>
            <person name="Panaud O."/>
            <person name="Kellogg E.A."/>
            <person name="Brutnell T.P."/>
            <person name="Doust A.N."/>
            <person name="Tuskan G.A."/>
            <person name="Rokhsar D."/>
            <person name="Devos K.M."/>
        </authorList>
    </citation>
    <scope>NUCLEOTIDE SEQUENCE [LARGE SCALE GENOMIC DNA]</scope>
    <source>
        <strain evidence="3">cv. Yugu1</strain>
    </source>
</reference>
<protein>
    <submittedName>
        <fullName evidence="2">Uncharacterized protein</fullName>
    </submittedName>
</protein>
<sequence>MLSQMTEEETQGVSSLSQPVGPLPDSQFIASNQLTQRPVELTITSKAGKARLAKKRKVNSKSAAAKKRKN</sequence>
<name>K3YKM5_SETIT</name>
<organism evidence="2 3">
    <name type="scientific">Setaria italica</name>
    <name type="common">Foxtail millet</name>
    <name type="synonym">Panicum italicum</name>
    <dbReference type="NCBI Taxonomy" id="4555"/>
    <lineage>
        <taxon>Eukaryota</taxon>
        <taxon>Viridiplantae</taxon>
        <taxon>Streptophyta</taxon>
        <taxon>Embryophyta</taxon>
        <taxon>Tracheophyta</taxon>
        <taxon>Spermatophyta</taxon>
        <taxon>Magnoliopsida</taxon>
        <taxon>Liliopsida</taxon>
        <taxon>Poales</taxon>
        <taxon>Poaceae</taxon>
        <taxon>PACMAD clade</taxon>
        <taxon>Panicoideae</taxon>
        <taxon>Panicodae</taxon>
        <taxon>Paniceae</taxon>
        <taxon>Cenchrinae</taxon>
        <taxon>Setaria</taxon>
    </lineage>
</organism>
<keyword evidence="3" id="KW-1185">Reference proteome</keyword>
<dbReference type="Gramene" id="KQL02356">
    <property type="protein sequence ID" value="KQL02356"/>
    <property type="gene ID" value="SETIT_014794mg"/>
</dbReference>
<dbReference type="EnsemblPlants" id="KQL02356">
    <property type="protein sequence ID" value="KQL02356"/>
    <property type="gene ID" value="SETIT_014794mg"/>
</dbReference>
<accession>K3YKM5</accession>
<feature type="region of interest" description="Disordered" evidence="1">
    <location>
        <begin position="1"/>
        <end position="70"/>
    </location>
</feature>